<gene>
    <name evidence="1" type="primary">phnH</name>
    <name evidence="1" type="ORF">KHA94_20680</name>
</gene>
<dbReference type="Pfam" id="PF05845">
    <property type="entry name" value="PhnH"/>
    <property type="match status" value="1"/>
</dbReference>
<dbReference type="Gene3D" id="3.40.50.11310">
    <property type="entry name" value="Bacterial phosphonate metabolism protein PhnH"/>
    <property type="match status" value="1"/>
</dbReference>
<dbReference type="InterPro" id="IPR038058">
    <property type="entry name" value="PhnH-like_sp"/>
</dbReference>
<dbReference type="EMBL" id="JAGYPM010000005">
    <property type="protein sequence ID" value="MBS4192563.1"/>
    <property type="molecule type" value="Genomic_DNA"/>
</dbReference>
<protein>
    <submittedName>
        <fullName evidence="1">Phosphonate C-P lyase system protein PhnH</fullName>
    </submittedName>
</protein>
<evidence type="ECO:0000313" key="1">
    <source>
        <dbReference type="EMBL" id="MBS4192563.1"/>
    </source>
</evidence>
<name>A0ABS5NYW7_9BACI</name>
<dbReference type="NCBIfam" id="TIGR03292">
    <property type="entry name" value="PhnH_redo"/>
    <property type="match status" value="1"/>
</dbReference>
<keyword evidence="2" id="KW-1185">Reference proteome</keyword>
<sequence length="196" mass="21985">MKLDVVHDLQSVYRHLVNSTARPGVISNLKEQAVHVDILPECFKSLVLLALTLLDQEASFKVYSEREDVITRQINQFTYAKKADGKQADYIFVLSDAPKGSLEKAIEQAKIGTPQNPHESATVIVEVGEMANEKGLDMKGPGIKNMEQINVLSLENWVEIRQKKNEQFPLGVELIFVDAKDQLLSLPRTTQITVSR</sequence>
<dbReference type="GO" id="GO:0016829">
    <property type="term" value="F:lyase activity"/>
    <property type="evidence" value="ECO:0007669"/>
    <property type="project" value="UniProtKB-KW"/>
</dbReference>
<accession>A0ABS5NYW7</accession>
<comment type="caution">
    <text evidence="1">The sequence shown here is derived from an EMBL/GenBank/DDBJ whole genome shotgun (WGS) entry which is preliminary data.</text>
</comment>
<dbReference type="InterPro" id="IPR008772">
    <property type="entry name" value="Phosphonate_metab_PhnH"/>
</dbReference>
<reference evidence="1 2" key="1">
    <citation type="submission" date="2021-05" db="EMBL/GenBank/DDBJ databases">
        <title>Novel Bacillus species.</title>
        <authorList>
            <person name="Liu G."/>
        </authorList>
    </citation>
    <scope>NUCLEOTIDE SEQUENCE [LARGE SCALE GENOMIC DNA]</scope>
    <source>
        <strain evidence="1 2">FJAT-49705</strain>
    </source>
</reference>
<keyword evidence="1" id="KW-0456">Lyase</keyword>
<dbReference type="PIRSF" id="PIRSF020680">
    <property type="entry name" value="PhnH"/>
    <property type="match status" value="1"/>
</dbReference>
<organism evidence="1 2">
    <name type="scientific">Cytobacillus citreus</name>
    <dbReference type="NCBI Taxonomy" id="2833586"/>
    <lineage>
        <taxon>Bacteria</taxon>
        <taxon>Bacillati</taxon>
        <taxon>Bacillota</taxon>
        <taxon>Bacilli</taxon>
        <taxon>Bacillales</taxon>
        <taxon>Bacillaceae</taxon>
        <taxon>Cytobacillus</taxon>
    </lineage>
</organism>
<dbReference type="RefSeq" id="WP_213104019.1">
    <property type="nucleotide sequence ID" value="NZ_JAGYPM010000005.1"/>
</dbReference>
<proteinExistence type="predicted"/>
<dbReference type="SUPFAM" id="SSF159709">
    <property type="entry name" value="PhnH-like"/>
    <property type="match status" value="1"/>
</dbReference>
<evidence type="ECO:0000313" key="2">
    <source>
        <dbReference type="Proteomes" id="UP000681027"/>
    </source>
</evidence>
<dbReference type="Proteomes" id="UP000681027">
    <property type="component" value="Unassembled WGS sequence"/>
</dbReference>